<keyword evidence="3" id="KW-1185">Reference proteome</keyword>
<protein>
    <submittedName>
        <fullName evidence="2">Uncharacterized protein</fullName>
    </submittedName>
</protein>
<accession>A0AAW0A7L3</accession>
<evidence type="ECO:0000256" key="1">
    <source>
        <dbReference type="SAM" id="Phobius"/>
    </source>
</evidence>
<sequence>GEYKREERFSSRLGALGAFVASSLPLLLALSLLFPPTNARMGRRKEERRPKKAILVLRHRIPLSRAVDGQSY</sequence>
<keyword evidence="1" id="KW-0812">Transmembrane</keyword>
<keyword evidence="1" id="KW-1133">Transmembrane helix</keyword>
<name>A0AAW0A7L3_9AGAR</name>
<evidence type="ECO:0000313" key="2">
    <source>
        <dbReference type="EMBL" id="KAK7002290.1"/>
    </source>
</evidence>
<comment type="caution">
    <text evidence="2">The sequence shown here is derived from an EMBL/GenBank/DDBJ whole genome shotgun (WGS) entry which is preliminary data.</text>
</comment>
<proteinExistence type="predicted"/>
<organism evidence="2 3">
    <name type="scientific">Favolaschia claudopus</name>
    <dbReference type="NCBI Taxonomy" id="2862362"/>
    <lineage>
        <taxon>Eukaryota</taxon>
        <taxon>Fungi</taxon>
        <taxon>Dikarya</taxon>
        <taxon>Basidiomycota</taxon>
        <taxon>Agaricomycotina</taxon>
        <taxon>Agaricomycetes</taxon>
        <taxon>Agaricomycetidae</taxon>
        <taxon>Agaricales</taxon>
        <taxon>Marasmiineae</taxon>
        <taxon>Mycenaceae</taxon>
        <taxon>Favolaschia</taxon>
    </lineage>
</organism>
<evidence type="ECO:0000313" key="3">
    <source>
        <dbReference type="Proteomes" id="UP001362999"/>
    </source>
</evidence>
<dbReference type="Proteomes" id="UP001362999">
    <property type="component" value="Unassembled WGS sequence"/>
</dbReference>
<feature type="non-terminal residue" evidence="2">
    <location>
        <position position="1"/>
    </location>
</feature>
<feature type="transmembrane region" description="Helical" evidence="1">
    <location>
        <begin position="13"/>
        <end position="34"/>
    </location>
</feature>
<reference evidence="2 3" key="1">
    <citation type="journal article" date="2024" name="J Genomics">
        <title>Draft genome sequencing and assembly of Favolaschia claudopus CIRM-BRFM 2984 isolated from oak limbs.</title>
        <authorList>
            <person name="Navarro D."/>
            <person name="Drula E."/>
            <person name="Chaduli D."/>
            <person name="Cazenave R."/>
            <person name="Ahrendt S."/>
            <person name="Wang J."/>
            <person name="Lipzen A."/>
            <person name="Daum C."/>
            <person name="Barry K."/>
            <person name="Grigoriev I.V."/>
            <person name="Favel A."/>
            <person name="Rosso M.N."/>
            <person name="Martin F."/>
        </authorList>
    </citation>
    <scope>NUCLEOTIDE SEQUENCE [LARGE SCALE GENOMIC DNA]</scope>
    <source>
        <strain evidence="2 3">CIRM-BRFM 2984</strain>
    </source>
</reference>
<gene>
    <name evidence="2" type="ORF">R3P38DRAFT_3042258</name>
</gene>
<dbReference type="AlphaFoldDB" id="A0AAW0A7L3"/>
<dbReference type="EMBL" id="JAWWNJ010000079">
    <property type="protein sequence ID" value="KAK7002290.1"/>
    <property type="molecule type" value="Genomic_DNA"/>
</dbReference>
<keyword evidence="1" id="KW-0472">Membrane</keyword>